<evidence type="ECO:0008006" key="5">
    <source>
        <dbReference type="Google" id="ProtNLM"/>
    </source>
</evidence>
<dbReference type="GO" id="GO:0003983">
    <property type="term" value="F:UTP:glucose-1-phosphate uridylyltransferase activity"/>
    <property type="evidence" value="ECO:0007669"/>
    <property type="project" value="InterPro"/>
</dbReference>
<protein>
    <recommendedName>
        <fullName evidence="5">UTP--glucose-1-phosphate uridylyltransferase</fullName>
    </recommendedName>
</protein>
<dbReference type="PIRSF" id="PIRSF000806">
    <property type="entry name" value="UDPGP"/>
    <property type="match status" value="1"/>
</dbReference>
<organism evidence="4">
    <name type="scientific">marine metagenome</name>
    <dbReference type="NCBI Taxonomy" id="408172"/>
    <lineage>
        <taxon>unclassified sequences</taxon>
        <taxon>metagenomes</taxon>
        <taxon>ecological metagenomes</taxon>
    </lineage>
</organism>
<dbReference type="Pfam" id="PF01704">
    <property type="entry name" value="UDPGP"/>
    <property type="match status" value="1"/>
</dbReference>
<evidence type="ECO:0000256" key="3">
    <source>
        <dbReference type="ARBA" id="ARBA00022695"/>
    </source>
</evidence>
<keyword evidence="2" id="KW-0808">Transferase</keyword>
<name>A0A382DW16_9ZZZZ</name>
<dbReference type="Gene3D" id="2.160.10.10">
    <property type="entry name" value="Hexapeptide repeat proteins"/>
    <property type="match status" value="1"/>
</dbReference>
<evidence type="ECO:0000313" key="4">
    <source>
        <dbReference type="EMBL" id="SVB42455.1"/>
    </source>
</evidence>
<reference evidence="4" key="1">
    <citation type="submission" date="2018-05" db="EMBL/GenBank/DDBJ databases">
        <authorList>
            <person name="Lanie J.A."/>
            <person name="Ng W.-L."/>
            <person name="Kazmierczak K.M."/>
            <person name="Andrzejewski T.M."/>
            <person name="Davidsen T.M."/>
            <person name="Wayne K.J."/>
            <person name="Tettelin H."/>
            <person name="Glass J.I."/>
            <person name="Rusch D."/>
            <person name="Podicherti R."/>
            <person name="Tsui H.-C.T."/>
            <person name="Winkler M.E."/>
        </authorList>
    </citation>
    <scope>NUCLEOTIDE SEQUENCE</scope>
</reference>
<dbReference type="FunFam" id="2.160.10.10:FF:000001">
    <property type="entry name" value="UTP--glucose-1-phosphate uridylyltransferase"/>
    <property type="match status" value="1"/>
</dbReference>
<dbReference type="FunFam" id="3.90.550.10:FF:000002">
    <property type="entry name" value="UTP--glucose-1-phosphate uridylyltransferase"/>
    <property type="match status" value="1"/>
</dbReference>
<keyword evidence="3" id="KW-0548">Nucleotidyltransferase</keyword>
<gene>
    <name evidence="4" type="ORF">METZ01_LOCUS195309</name>
</gene>
<evidence type="ECO:0000256" key="1">
    <source>
        <dbReference type="ARBA" id="ARBA00010401"/>
    </source>
</evidence>
<dbReference type="InterPro" id="IPR002618">
    <property type="entry name" value="UDPGP_fam"/>
</dbReference>
<accession>A0A382DW16</accession>
<dbReference type="InterPro" id="IPR029044">
    <property type="entry name" value="Nucleotide-diphossugar_trans"/>
</dbReference>
<proteinExistence type="inferred from homology"/>
<dbReference type="EMBL" id="UINC01041329">
    <property type="protein sequence ID" value="SVB42455.1"/>
    <property type="molecule type" value="Genomic_DNA"/>
</dbReference>
<dbReference type="SUPFAM" id="SSF53448">
    <property type="entry name" value="Nucleotide-diphospho-sugar transferases"/>
    <property type="match status" value="1"/>
</dbReference>
<dbReference type="InterPro" id="IPR016267">
    <property type="entry name" value="UDPGP_trans"/>
</dbReference>
<dbReference type="AlphaFoldDB" id="A0A382DW16"/>
<comment type="similarity">
    <text evidence="1">Belongs to the UDPGP type 1 family.</text>
</comment>
<evidence type="ECO:0000256" key="2">
    <source>
        <dbReference type="ARBA" id="ARBA00022679"/>
    </source>
</evidence>
<dbReference type="Gene3D" id="3.90.550.10">
    <property type="entry name" value="Spore Coat Polysaccharide Biosynthesis Protein SpsA, Chain A"/>
    <property type="match status" value="1"/>
</dbReference>
<sequence>MDETQLKKSLKSFKLKDSVLEGYTQLYSKLNTEPKKIGRWKSLRNPDKTKIAQYSSLPVPDRESLELALARLAVCKLNGGLGTTMNCRGPKSAIVVREKKTFIDLLVEQVSELNKKHQADVPLLFMNSFYTNDMTERIVGRAVGATRIFSFCQNAYPRLLADDSCFLDPEKLNTEAWYPPGHGDLYSCILENGYLDNLLQEGRECLFISNADNLGATIDLKILNYIIDEDIPFLMEVTAKTPVDTKGGVLCQEKDQIKLLEIADVPSEHVVEFCGNEKFNFFNTNNIWVNLVRLKQRLKDGPLDLGLIVNRKQVKKNSVLQLETAVGSAFNSFPGAIGMNVPRSRFLPVKKTSDLLLVQSDLFSLNRGTLKRDQGVARSDLPQINLKDPFNDLKEYQQRIPVPPDIAELDSLELQGEVRFNGKVTLKGNVRLVSHKKSIRIPKGAVLENKTVES</sequence>
<dbReference type="GO" id="GO:0006011">
    <property type="term" value="P:UDP-alpha-D-glucose metabolic process"/>
    <property type="evidence" value="ECO:0007669"/>
    <property type="project" value="InterPro"/>
</dbReference>
<dbReference type="PANTHER" id="PTHR43511">
    <property type="match status" value="1"/>
</dbReference>